<protein>
    <submittedName>
        <fullName evidence="1">Uncharacterized protein</fullName>
    </submittedName>
</protein>
<dbReference type="Proteomes" id="UP000292262">
    <property type="component" value="Unassembled WGS sequence"/>
</dbReference>
<dbReference type="AlphaFoldDB" id="A0A4Q7NYF5"/>
<gene>
    <name evidence="1" type="ORF">EV197_3106</name>
</gene>
<evidence type="ECO:0000313" key="1">
    <source>
        <dbReference type="EMBL" id="RZS91998.1"/>
    </source>
</evidence>
<reference evidence="1 2" key="1">
    <citation type="submission" date="2019-02" db="EMBL/GenBank/DDBJ databases">
        <title>Genomic Encyclopedia of Type Strains, Phase IV (KMG-IV): sequencing the most valuable type-strain genomes for metagenomic binning, comparative biology and taxonomic classification.</title>
        <authorList>
            <person name="Goeker M."/>
        </authorList>
    </citation>
    <scope>NUCLEOTIDE SEQUENCE [LARGE SCALE GENOMIC DNA]</scope>
    <source>
        <strain evidence="1 2">DSM 17196</strain>
    </source>
</reference>
<dbReference type="OrthoDB" id="1437932at2"/>
<name>A0A4Q7NYF5_9FLAO</name>
<comment type="caution">
    <text evidence="1">The sequence shown here is derived from an EMBL/GenBank/DDBJ whole genome shotgun (WGS) entry which is preliminary data.</text>
</comment>
<keyword evidence="2" id="KW-1185">Reference proteome</keyword>
<accession>A0A4Q7NYF5</accession>
<sequence>MNEIPLLTFDKLFDLIEENRFKNETDKKIANKILEAANDWGDWKNSVNDLNEFILVLEKEIKGLTTQPNIEKLLHRYNRDFSKYTWEAESLCSLLEIFELQKKAN</sequence>
<dbReference type="EMBL" id="SGXE01000005">
    <property type="protein sequence ID" value="RZS91998.1"/>
    <property type="molecule type" value="Genomic_DNA"/>
</dbReference>
<organism evidence="1 2">
    <name type="scientific">Aquimarina brevivitae</name>
    <dbReference type="NCBI Taxonomy" id="323412"/>
    <lineage>
        <taxon>Bacteria</taxon>
        <taxon>Pseudomonadati</taxon>
        <taxon>Bacteroidota</taxon>
        <taxon>Flavobacteriia</taxon>
        <taxon>Flavobacteriales</taxon>
        <taxon>Flavobacteriaceae</taxon>
        <taxon>Aquimarina</taxon>
    </lineage>
</organism>
<evidence type="ECO:0000313" key="2">
    <source>
        <dbReference type="Proteomes" id="UP000292262"/>
    </source>
</evidence>
<proteinExistence type="predicted"/>
<dbReference type="RefSeq" id="WP_130287626.1">
    <property type="nucleotide sequence ID" value="NZ_SGXE01000005.1"/>
</dbReference>